<evidence type="ECO:0000313" key="1">
    <source>
        <dbReference type="EMBL" id="MCZ0858798.1"/>
    </source>
</evidence>
<sequence length="48" mass="5546">MRDLHRALGRARPSCGAWFSSARNVVTYANDDGEYDDLRRYMAARKLL</sequence>
<dbReference type="RefSeq" id="WP_268918124.1">
    <property type="nucleotide sequence ID" value="NZ_JAPTMY010000030.1"/>
</dbReference>
<dbReference type="Proteomes" id="UP001072034">
    <property type="component" value="Unassembled WGS sequence"/>
</dbReference>
<gene>
    <name evidence="1" type="ORF">OHJ16_12180</name>
</gene>
<accession>A0ABT4ICG1</accession>
<organism evidence="1 2">
    <name type="scientific">Actinomyces israelii</name>
    <dbReference type="NCBI Taxonomy" id="1659"/>
    <lineage>
        <taxon>Bacteria</taxon>
        <taxon>Bacillati</taxon>
        <taxon>Actinomycetota</taxon>
        <taxon>Actinomycetes</taxon>
        <taxon>Actinomycetales</taxon>
        <taxon>Actinomycetaceae</taxon>
        <taxon>Actinomyces</taxon>
    </lineage>
</organism>
<proteinExistence type="predicted"/>
<comment type="caution">
    <text evidence="1">The sequence shown here is derived from an EMBL/GenBank/DDBJ whole genome shotgun (WGS) entry which is preliminary data.</text>
</comment>
<dbReference type="EMBL" id="JAPTMY010000030">
    <property type="protein sequence ID" value="MCZ0858798.1"/>
    <property type="molecule type" value="Genomic_DNA"/>
</dbReference>
<keyword evidence="2" id="KW-1185">Reference proteome</keyword>
<name>A0ABT4ICG1_9ACTO</name>
<evidence type="ECO:0000313" key="2">
    <source>
        <dbReference type="Proteomes" id="UP001072034"/>
    </source>
</evidence>
<reference evidence="1" key="1">
    <citation type="submission" date="2022-10" db="EMBL/GenBank/DDBJ databases">
        <title>Genome sequence of Actinomyces israelii ATCC 10048.</title>
        <authorList>
            <person name="Watt R.M."/>
            <person name="Tong W.M."/>
        </authorList>
    </citation>
    <scope>NUCLEOTIDE SEQUENCE</scope>
    <source>
        <strain evidence="1">ATCC 10048</strain>
    </source>
</reference>
<protein>
    <submittedName>
        <fullName evidence="1">Uncharacterized protein</fullName>
    </submittedName>
</protein>